<keyword evidence="3" id="KW-1185">Reference proteome</keyword>
<dbReference type="EMBL" id="CP000828">
    <property type="protein sequence ID" value="ABW27917.1"/>
    <property type="molecule type" value="Genomic_DNA"/>
</dbReference>
<gene>
    <name evidence="2" type="ordered locus">AM1_2918</name>
</gene>
<dbReference type="Proteomes" id="UP000000268">
    <property type="component" value="Chromosome"/>
</dbReference>
<evidence type="ECO:0000313" key="2">
    <source>
        <dbReference type="EMBL" id="ABW27917.1"/>
    </source>
</evidence>
<evidence type="ECO:0000313" key="3">
    <source>
        <dbReference type="Proteomes" id="UP000000268"/>
    </source>
</evidence>
<feature type="chain" id="PRO_5002746716" evidence="1">
    <location>
        <begin position="28"/>
        <end position="148"/>
    </location>
</feature>
<dbReference type="OrthoDB" id="468477at2"/>
<dbReference type="RefSeq" id="WP_012163353.1">
    <property type="nucleotide sequence ID" value="NC_009925.1"/>
</dbReference>
<dbReference type="eggNOG" id="ENOG5033AMD">
    <property type="taxonomic scope" value="Bacteria"/>
</dbReference>
<feature type="signal peptide" evidence="1">
    <location>
        <begin position="1"/>
        <end position="27"/>
    </location>
</feature>
<dbReference type="KEGG" id="amr:AM1_2918"/>
<dbReference type="HOGENOM" id="CLU_1754819_0_0_3"/>
<accession>B0CBD2</accession>
<proteinExistence type="predicted"/>
<name>B0CBD2_ACAM1</name>
<dbReference type="AlphaFoldDB" id="B0CBD2"/>
<keyword evidence="1" id="KW-0732">Signal</keyword>
<reference evidence="2 3" key="1">
    <citation type="journal article" date="2008" name="Proc. Natl. Acad. Sci. U.S.A.">
        <title>Niche adaptation and genome expansion in the chlorophyll d-producing cyanobacterium Acaryochloris marina.</title>
        <authorList>
            <person name="Swingley W.D."/>
            <person name="Chen M."/>
            <person name="Cheung P.C."/>
            <person name="Conrad A.L."/>
            <person name="Dejesa L.C."/>
            <person name="Hao J."/>
            <person name="Honchak B.M."/>
            <person name="Karbach L.E."/>
            <person name="Kurdoglu A."/>
            <person name="Lahiri S."/>
            <person name="Mastrian S.D."/>
            <person name="Miyashita H."/>
            <person name="Page L."/>
            <person name="Ramakrishna P."/>
            <person name="Satoh S."/>
            <person name="Sattley W.M."/>
            <person name="Shimada Y."/>
            <person name="Taylor H.L."/>
            <person name="Tomo T."/>
            <person name="Tsuchiya T."/>
            <person name="Wang Z.T."/>
            <person name="Raymond J."/>
            <person name="Mimuro M."/>
            <person name="Blankenship R.E."/>
            <person name="Touchman J.W."/>
        </authorList>
    </citation>
    <scope>NUCLEOTIDE SEQUENCE [LARGE SCALE GENOMIC DNA]</scope>
    <source>
        <strain evidence="3">MBIC 11017</strain>
    </source>
</reference>
<sequence>MGLSFKHWSGGIALATLILTGNGVALAQEVDPLDQPLHQPTISETLDQQSNLDSYWEDESVGGDANFAFSVETPEGVIKDAAERIEVIYKDLLQQQDDDFPTVRTRDLANPYATSLLELQSLSGIGNSESEPAPQYIPPVAPAVPALW</sequence>
<protein>
    <submittedName>
        <fullName evidence="2">Uncharacterized protein</fullName>
    </submittedName>
</protein>
<organism evidence="2 3">
    <name type="scientific">Acaryochloris marina (strain MBIC 11017)</name>
    <dbReference type="NCBI Taxonomy" id="329726"/>
    <lineage>
        <taxon>Bacteria</taxon>
        <taxon>Bacillati</taxon>
        <taxon>Cyanobacteriota</taxon>
        <taxon>Cyanophyceae</taxon>
        <taxon>Acaryochloridales</taxon>
        <taxon>Acaryochloridaceae</taxon>
        <taxon>Acaryochloris</taxon>
    </lineage>
</organism>
<evidence type="ECO:0000256" key="1">
    <source>
        <dbReference type="SAM" id="SignalP"/>
    </source>
</evidence>